<dbReference type="Pfam" id="PF00107">
    <property type="entry name" value="ADH_zinc_N"/>
    <property type="match status" value="1"/>
</dbReference>
<keyword evidence="5" id="KW-1185">Reference proteome</keyword>
<dbReference type="EMBL" id="JAZDUE010000010">
    <property type="protein sequence ID" value="MEE4024036.1"/>
    <property type="molecule type" value="Genomic_DNA"/>
</dbReference>
<keyword evidence="1" id="KW-0521">NADP</keyword>
<dbReference type="InterPro" id="IPR011032">
    <property type="entry name" value="GroES-like_sf"/>
</dbReference>
<dbReference type="InterPro" id="IPR013154">
    <property type="entry name" value="ADH-like_N"/>
</dbReference>
<dbReference type="PANTHER" id="PTHR48106">
    <property type="entry name" value="QUINONE OXIDOREDUCTASE PIG3-RELATED"/>
    <property type="match status" value="1"/>
</dbReference>
<dbReference type="Proteomes" id="UP001335729">
    <property type="component" value="Unassembled WGS sequence"/>
</dbReference>
<dbReference type="RefSeq" id="WP_330505428.1">
    <property type="nucleotide sequence ID" value="NZ_JAZDUE010000010.1"/>
</dbReference>
<dbReference type="InterPro" id="IPR036291">
    <property type="entry name" value="NAD(P)-bd_dom_sf"/>
</dbReference>
<evidence type="ECO:0000313" key="4">
    <source>
        <dbReference type="EMBL" id="MEE4024036.1"/>
    </source>
</evidence>
<dbReference type="SUPFAM" id="SSF50129">
    <property type="entry name" value="GroES-like"/>
    <property type="match status" value="1"/>
</dbReference>
<protein>
    <submittedName>
        <fullName evidence="4">Zinc-binding dehydrogenase</fullName>
    </submittedName>
</protein>
<keyword evidence="2" id="KW-0560">Oxidoreductase</keyword>
<name>A0ABU7MUN6_9ACTN</name>
<evidence type="ECO:0000259" key="3">
    <source>
        <dbReference type="SMART" id="SM00829"/>
    </source>
</evidence>
<proteinExistence type="predicted"/>
<dbReference type="Gene3D" id="3.90.180.10">
    <property type="entry name" value="Medium-chain alcohol dehydrogenases, catalytic domain"/>
    <property type="match status" value="1"/>
</dbReference>
<evidence type="ECO:0000256" key="1">
    <source>
        <dbReference type="ARBA" id="ARBA00022857"/>
    </source>
</evidence>
<gene>
    <name evidence="4" type="ORF">V1Y59_13190</name>
</gene>
<accession>A0ABU7MUN6</accession>
<organism evidence="4 5">
    <name type="scientific">Gordonia prachuapensis</name>
    <dbReference type="NCBI Taxonomy" id="3115651"/>
    <lineage>
        <taxon>Bacteria</taxon>
        <taxon>Bacillati</taxon>
        <taxon>Actinomycetota</taxon>
        <taxon>Actinomycetes</taxon>
        <taxon>Mycobacteriales</taxon>
        <taxon>Gordoniaceae</taxon>
        <taxon>Gordonia</taxon>
    </lineage>
</organism>
<dbReference type="Gene3D" id="3.40.50.720">
    <property type="entry name" value="NAD(P)-binding Rossmann-like Domain"/>
    <property type="match status" value="1"/>
</dbReference>
<feature type="domain" description="Enoyl reductase (ER)" evidence="3">
    <location>
        <begin position="13"/>
        <end position="317"/>
    </location>
</feature>
<sequence length="324" mass="32585">MAATMTALLTAPGSAIPRIAEVPMPAAGSGEILVRTRAVSINNADIVAATDSHIPGFEFSGEVVATGDGVDPALIGAGVAGVGAAAFAEYVAVSHRHVMSVPDGVRADVAAACPTALLTEYGALRRAGLGGGETVLITAATSAIGLVGVQVATELGAGRVIATTRREPRRSLLQRVGADDVIVTETQSLPEAVQELTDGRGADVVLDHIGGSALDDAIAAARPGGRVISVGRLAGPTAEINLFALARSGATLQSVSFGFSPVEVIGELLDGVTRDLLDAVTQGRITPVVGRRCTFTELPEVLADLASGATVDGKTVALLDVSDG</sequence>
<dbReference type="SUPFAM" id="SSF51735">
    <property type="entry name" value="NAD(P)-binding Rossmann-fold domains"/>
    <property type="match status" value="1"/>
</dbReference>
<evidence type="ECO:0000256" key="2">
    <source>
        <dbReference type="ARBA" id="ARBA00023002"/>
    </source>
</evidence>
<dbReference type="SMART" id="SM00829">
    <property type="entry name" value="PKS_ER"/>
    <property type="match status" value="1"/>
</dbReference>
<dbReference type="Pfam" id="PF08240">
    <property type="entry name" value="ADH_N"/>
    <property type="match status" value="1"/>
</dbReference>
<reference evidence="4 5" key="1">
    <citation type="submission" date="2024-01" db="EMBL/GenBank/DDBJ databases">
        <title>Draft genome sequence of Gordonia sp. PKS22-38.</title>
        <authorList>
            <person name="Suphannarot A."/>
            <person name="Mingma R."/>
        </authorList>
    </citation>
    <scope>NUCLEOTIDE SEQUENCE [LARGE SCALE GENOMIC DNA]</scope>
    <source>
        <strain evidence="4 5">PKS22-38</strain>
    </source>
</reference>
<dbReference type="InterPro" id="IPR013149">
    <property type="entry name" value="ADH-like_C"/>
</dbReference>
<comment type="caution">
    <text evidence="4">The sequence shown here is derived from an EMBL/GenBank/DDBJ whole genome shotgun (WGS) entry which is preliminary data.</text>
</comment>
<dbReference type="InterPro" id="IPR020843">
    <property type="entry name" value="ER"/>
</dbReference>
<dbReference type="PANTHER" id="PTHR48106:SF18">
    <property type="entry name" value="QUINONE OXIDOREDUCTASE PIG3"/>
    <property type="match status" value="1"/>
</dbReference>
<evidence type="ECO:0000313" key="5">
    <source>
        <dbReference type="Proteomes" id="UP001335729"/>
    </source>
</evidence>